<dbReference type="OrthoDB" id="167315at2759"/>
<dbReference type="GO" id="GO:0005737">
    <property type="term" value="C:cytoplasm"/>
    <property type="evidence" value="ECO:0007669"/>
    <property type="project" value="UniProtKB-SubCell"/>
</dbReference>
<keyword evidence="5" id="KW-0539">Nucleus</keyword>
<evidence type="ECO:0000313" key="7">
    <source>
        <dbReference type="Proteomes" id="UP000515163"/>
    </source>
</evidence>
<protein>
    <recommendedName>
        <fullName evidence="3">RWD domain-containing protein 3</fullName>
    </recommendedName>
</protein>
<dbReference type="Pfam" id="PF05773">
    <property type="entry name" value="RWD"/>
    <property type="match status" value="1"/>
</dbReference>
<dbReference type="GeneID" id="116308171"/>
<accession>A0A6P8J472</accession>
<proteinExistence type="predicted"/>
<evidence type="ECO:0000256" key="2">
    <source>
        <dbReference type="ARBA" id="ARBA00004496"/>
    </source>
</evidence>
<evidence type="ECO:0000259" key="6">
    <source>
        <dbReference type="PROSITE" id="PS50908"/>
    </source>
</evidence>
<dbReference type="SMART" id="SM00591">
    <property type="entry name" value="RWD"/>
    <property type="match status" value="1"/>
</dbReference>
<comment type="subcellular location">
    <subcellularLocation>
        <location evidence="2">Cytoplasm</location>
    </subcellularLocation>
    <subcellularLocation>
        <location evidence="1">Nucleus</location>
    </subcellularLocation>
</comment>
<evidence type="ECO:0000256" key="1">
    <source>
        <dbReference type="ARBA" id="ARBA00004123"/>
    </source>
</evidence>
<sequence length="276" mass="31397">MIMESTNIELIKEEIEALKAIFCEEGEFSINSNVIGGIFSESDRLSISLDLQVKCSTCSSAKNRETCKIKMTVALSKDYPGVLPSISLSSYHFNKKEVALFTDKLHFYLKTLHPGPIIMDLAMWLQENSVHTSPQSHESGDKSDDNEDINELVVVKLDHMRNRTCYLKTLTAWANDLDISIMVLFAHKLILLVFEGSSDHVKEFLKRFRSSNIDVDSSRKPCKEKMMKILVQIRHPTKLGSAGLNWKESKSNAELENNFKEFNLLDIYSKFVLPSL</sequence>
<dbReference type="SUPFAM" id="SSF54495">
    <property type="entry name" value="UBC-like"/>
    <property type="match status" value="1"/>
</dbReference>
<dbReference type="FunCoup" id="A0A6P8J472">
    <property type="interactions" value="142"/>
</dbReference>
<dbReference type="GO" id="GO:0005634">
    <property type="term" value="C:nucleus"/>
    <property type="evidence" value="ECO:0007669"/>
    <property type="project" value="UniProtKB-SubCell"/>
</dbReference>
<dbReference type="KEGG" id="aten:116308171"/>
<dbReference type="InParanoid" id="A0A6P8J472"/>
<dbReference type="GO" id="GO:0033235">
    <property type="term" value="P:positive regulation of protein sumoylation"/>
    <property type="evidence" value="ECO:0007669"/>
    <property type="project" value="InterPro"/>
</dbReference>
<name>A0A6P8J472_ACTTE</name>
<evidence type="ECO:0000313" key="8">
    <source>
        <dbReference type="RefSeq" id="XP_031574414.1"/>
    </source>
</evidence>
<dbReference type="InterPro" id="IPR016135">
    <property type="entry name" value="UBQ-conjugating_enzyme/RWD"/>
</dbReference>
<evidence type="ECO:0000256" key="3">
    <source>
        <dbReference type="ARBA" id="ARBA00015444"/>
    </source>
</evidence>
<dbReference type="InterPro" id="IPR006575">
    <property type="entry name" value="RWD_dom"/>
</dbReference>
<organism evidence="7 8">
    <name type="scientific">Actinia tenebrosa</name>
    <name type="common">Australian red waratah sea anemone</name>
    <dbReference type="NCBI Taxonomy" id="6105"/>
    <lineage>
        <taxon>Eukaryota</taxon>
        <taxon>Metazoa</taxon>
        <taxon>Cnidaria</taxon>
        <taxon>Anthozoa</taxon>
        <taxon>Hexacorallia</taxon>
        <taxon>Actiniaria</taxon>
        <taxon>Actiniidae</taxon>
        <taxon>Actinia</taxon>
    </lineage>
</organism>
<evidence type="ECO:0000256" key="4">
    <source>
        <dbReference type="ARBA" id="ARBA00022490"/>
    </source>
</evidence>
<reference evidence="8" key="1">
    <citation type="submission" date="2025-08" db="UniProtKB">
        <authorList>
            <consortium name="RefSeq"/>
        </authorList>
    </citation>
    <scope>IDENTIFICATION</scope>
    <source>
        <tissue evidence="8">Tentacle</tissue>
    </source>
</reference>
<keyword evidence="7" id="KW-1185">Reference proteome</keyword>
<keyword evidence="4" id="KW-0963">Cytoplasm</keyword>
<dbReference type="AlphaFoldDB" id="A0A6P8J472"/>
<dbReference type="RefSeq" id="XP_031574414.1">
    <property type="nucleotide sequence ID" value="XM_031718554.1"/>
</dbReference>
<dbReference type="Proteomes" id="UP000515163">
    <property type="component" value="Unplaced"/>
</dbReference>
<feature type="domain" description="RWD" evidence="6">
    <location>
        <begin position="13"/>
        <end position="132"/>
    </location>
</feature>
<evidence type="ECO:0000256" key="5">
    <source>
        <dbReference type="ARBA" id="ARBA00023242"/>
    </source>
</evidence>
<dbReference type="InterPro" id="IPR038840">
    <property type="entry name" value="RWDD3"/>
</dbReference>
<dbReference type="Gene3D" id="3.10.110.10">
    <property type="entry name" value="Ubiquitin Conjugating Enzyme"/>
    <property type="match status" value="1"/>
</dbReference>
<dbReference type="PROSITE" id="PS50908">
    <property type="entry name" value="RWD"/>
    <property type="match status" value="1"/>
</dbReference>
<gene>
    <name evidence="8" type="primary">LOC116308171</name>
</gene>
<dbReference type="GO" id="GO:1902073">
    <property type="term" value="P:positive regulation of hypoxia-inducible factor-1alpha signaling pathway"/>
    <property type="evidence" value="ECO:0007669"/>
    <property type="project" value="InterPro"/>
</dbReference>
<dbReference type="PANTHER" id="PTHR15628:SF1">
    <property type="entry name" value="RWD DOMAIN-CONTAINING PROTEIN 3"/>
    <property type="match status" value="1"/>
</dbReference>
<dbReference type="PANTHER" id="PTHR15628">
    <property type="entry name" value="RWD DOMAIN-CONTAINING PROTEIN 3"/>
    <property type="match status" value="1"/>
</dbReference>